<keyword evidence="10" id="KW-0539">Nucleus</keyword>
<dbReference type="Proteomes" id="UP001230051">
    <property type="component" value="Unassembled WGS sequence"/>
</dbReference>
<evidence type="ECO:0000313" key="14">
    <source>
        <dbReference type="Proteomes" id="UP001230051"/>
    </source>
</evidence>
<dbReference type="InterPro" id="IPR013783">
    <property type="entry name" value="Ig-like_fold"/>
</dbReference>
<evidence type="ECO:0000256" key="4">
    <source>
        <dbReference type="ARBA" id="ARBA00022737"/>
    </source>
</evidence>
<accession>A0AAD8FZC9</accession>
<comment type="caution">
    <text evidence="13">The sequence shown here is derived from an EMBL/GenBank/DDBJ whole genome shotgun (WGS) entry which is preliminary data.</text>
</comment>
<evidence type="ECO:0000256" key="7">
    <source>
        <dbReference type="ARBA" id="ARBA00023125"/>
    </source>
</evidence>
<keyword evidence="3" id="KW-0963">Cytoplasm</keyword>
<name>A0AAD8FZC9_ACIOX</name>
<comment type="subcellular location">
    <subcellularLocation>
        <location evidence="2">Cytoplasm</location>
    </subcellularLocation>
    <subcellularLocation>
        <location evidence="1">Nucleus</location>
    </subcellularLocation>
</comment>
<dbReference type="PANTHER" id="PTHR24169:SF9">
    <property type="entry name" value="NUCLEAR FACTOR NF-KAPPA-B P105 SUBUNIT"/>
    <property type="match status" value="1"/>
</dbReference>
<dbReference type="FunFam" id="2.60.40.340:FF:000004">
    <property type="entry name" value="Nuclear factor NF-kappa-B p105 subunit isoform 1"/>
    <property type="match status" value="1"/>
</dbReference>
<dbReference type="InterPro" id="IPR033926">
    <property type="entry name" value="IPT_NFkappaB"/>
</dbReference>
<evidence type="ECO:0000259" key="12">
    <source>
        <dbReference type="PROSITE" id="PS50254"/>
    </source>
</evidence>
<keyword evidence="14" id="KW-1185">Reference proteome</keyword>
<dbReference type="InterPro" id="IPR037059">
    <property type="entry name" value="RHD_DNA_bind_dom_sf"/>
</dbReference>
<dbReference type="EMBL" id="JAGXEW010000022">
    <property type="protein sequence ID" value="KAK1159436.1"/>
    <property type="molecule type" value="Genomic_DNA"/>
</dbReference>
<proteinExistence type="predicted"/>
<dbReference type="Pfam" id="PF00554">
    <property type="entry name" value="RHD_DNA_bind"/>
    <property type="match status" value="1"/>
</dbReference>
<feature type="region of interest" description="Disordered" evidence="11">
    <location>
        <begin position="360"/>
        <end position="400"/>
    </location>
</feature>
<keyword evidence="4" id="KW-0677">Repeat</keyword>
<dbReference type="FunFam" id="2.60.40.10:FF:000046">
    <property type="entry name" value="Nuclear factor NF-kappa-B p105 subunit"/>
    <property type="match status" value="1"/>
</dbReference>
<dbReference type="PROSITE" id="PS50254">
    <property type="entry name" value="REL_2"/>
    <property type="match status" value="1"/>
</dbReference>
<evidence type="ECO:0000256" key="2">
    <source>
        <dbReference type="ARBA" id="ARBA00004496"/>
    </source>
</evidence>
<dbReference type="InterPro" id="IPR008967">
    <property type="entry name" value="p53-like_TF_DNA-bd_sf"/>
</dbReference>
<dbReference type="InterPro" id="IPR000451">
    <property type="entry name" value="NFkB/Dor"/>
</dbReference>
<evidence type="ECO:0000256" key="9">
    <source>
        <dbReference type="ARBA" id="ARBA00023163"/>
    </source>
</evidence>
<dbReference type="InterPro" id="IPR002909">
    <property type="entry name" value="IPT_dom"/>
</dbReference>
<dbReference type="InterPro" id="IPR030492">
    <property type="entry name" value="RHD_CS"/>
</dbReference>
<dbReference type="Pfam" id="PF16179">
    <property type="entry name" value="RHD_dimer"/>
    <property type="match status" value="1"/>
</dbReference>
<dbReference type="PANTHER" id="PTHR24169">
    <property type="entry name" value="NUCLEAR FACTOR NF-KAPPA-B PROTEIN"/>
    <property type="match status" value="1"/>
</dbReference>
<evidence type="ECO:0000256" key="11">
    <source>
        <dbReference type="SAM" id="MobiDB-lite"/>
    </source>
</evidence>
<keyword evidence="9" id="KW-0804">Transcription</keyword>
<gene>
    <name evidence="13" type="primary">NFKB1</name>
    <name evidence="13" type="ORF">AOXY_G22123</name>
</gene>
<evidence type="ECO:0000256" key="6">
    <source>
        <dbReference type="ARBA" id="ARBA00023043"/>
    </source>
</evidence>
<evidence type="ECO:0000256" key="5">
    <source>
        <dbReference type="ARBA" id="ARBA00023015"/>
    </source>
</evidence>
<dbReference type="Gene3D" id="2.60.40.10">
    <property type="entry name" value="Immunoglobulins"/>
    <property type="match status" value="1"/>
</dbReference>
<evidence type="ECO:0000256" key="3">
    <source>
        <dbReference type="ARBA" id="ARBA00022490"/>
    </source>
</evidence>
<dbReference type="PROSITE" id="PS01204">
    <property type="entry name" value="REL_1"/>
    <property type="match status" value="1"/>
</dbReference>
<evidence type="ECO:0000256" key="10">
    <source>
        <dbReference type="ARBA" id="ARBA00023242"/>
    </source>
</evidence>
<keyword evidence="5" id="KW-0805">Transcription regulation</keyword>
<dbReference type="GO" id="GO:0000981">
    <property type="term" value="F:DNA-binding transcription factor activity, RNA polymerase II-specific"/>
    <property type="evidence" value="ECO:0007669"/>
    <property type="project" value="TreeGrafter"/>
</dbReference>
<dbReference type="PRINTS" id="PR00057">
    <property type="entry name" value="NFKBTNSCPFCT"/>
</dbReference>
<dbReference type="Gene3D" id="2.60.40.340">
    <property type="entry name" value="Rel homology domain (RHD), DNA-binding domain"/>
    <property type="match status" value="1"/>
</dbReference>
<dbReference type="GO" id="GO:0005737">
    <property type="term" value="C:cytoplasm"/>
    <property type="evidence" value="ECO:0007669"/>
    <property type="project" value="UniProtKB-SubCell"/>
</dbReference>
<evidence type="ECO:0000256" key="1">
    <source>
        <dbReference type="ARBA" id="ARBA00004123"/>
    </source>
</evidence>
<dbReference type="GO" id="GO:0035525">
    <property type="term" value="C:NF-kappaB p50/p65 complex"/>
    <property type="evidence" value="ECO:0007669"/>
    <property type="project" value="TreeGrafter"/>
</dbReference>
<dbReference type="GO" id="GO:0000978">
    <property type="term" value="F:RNA polymerase II cis-regulatory region sequence-specific DNA binding"/>
    <property type="evidence" value="ECO:0007669"/>
    <property type="project" value="TreeGrafter"/>
</dbReference>
<evidence type="ECO:0000256" key="8">
    <source>
        <dbReference type="ARBA" id="ARBA00023159"/>
    </source>
</evidence>
<dbReference type="CDD" id="cd01177">
    <property type="entry name" value="IPT_NFkappaB"/>
    <property type="match status" value="1"/>
</dbReference>
<keyword evidence="7" id="KW-0238">DNA-binding</keyword>
<dbReference type="AlphaFoldDB" id="A0AAD8FZC9"/>
<keyword evidence="6" id="KW-0040">ANK repeat</keyword>
<sequence length="468" mass="53486">MCTKETRPNKLRKQDCVSARRLKRLTKETRHNKLRKQDCVSARRLTMDLIGCSLLDPDLGLGTQIMNFSELPSTQEPNITIIEQPRQRGFRFRYSCEGPTHGGIQGESSERNRKTHPAIKVFNYIGPAKIVVQCVTTDEPPLLHVHSVVGKQCTNGICEVYINSNDMIASFPNLGILHVPRRSVAEILEERLVQGWRKENSEGSQLKELTEEEREHIHKAAQQRAKVIDLAVVRLMFTAYLPDNNGTFTLRLEPALSGPIYDSKAPNTCDLKIVRMDRMSGSAAGGEEMYLLCDKVQKDDIQVRFYEQDENGPLWEAFGKFGPADVHRQYAIVFKTPKYYNNSIKNPVSVLVQLRRRSDGETSDPKTFIYYPPKRDKERVHQKRKKPSQDEPAQNGRQESVNGRGFYWTYVPDFSRYEGRSQFPAHNADSLCETGAISAPLKRPLEHRSEEKTIFNEEEDTGSCCAWH</sequence>
<protein>
    <submittedName>
        <fullName evidence="13">Nuclear factor NF-kappa-B p105 subunit-like isoform X1</fullName>
    </submittedName>
</protein>
<dbReference type="SMART" id="SM00429">
    <property type="entry name" value="IPT"/>
    <property type="match status" value="1"/>
</dbReference>
<dbReference type="InterPro" id="IPR032397">
    <property type="entry name" value="RHD_dimer"/>
</dbReference>
<reference evidence="13" key="1">
    <citation type="submission" date="2022-02" db="EMBL/GenBank/DDBJ databases">
        <title>Atlantic sturgeon de novo genome assembly.</title>
        <authorList>
            <person name="Stock M."/>
            <person name="Klopp C."/>
            <person name="Guiguen Y."/>
            <person name="Cabau C."/>
            <person name="Parinello H."/>
            <person name="Santidrian Yebra-Pimentel E."/>
            <person name="Kuhl H."/>
            <person name="Dirks R.P."/>
            <person name="Guessner J."/>
            <person name="Wuertz S."/>
            <person name="Du K."/>
            <person name="Schartl M."/>
        </authorList>
    </citation>
    <scope>NUCLEOTIDE SEQUENCE</scope>
    <source>
        <strain evidence="13">STURGEONOMICS-FGT-2020</strain>
        <tissue evidence="13">Whole blood</tissue>
    </source>
</reference>
<feature type="compositionally biased region" description="Polar residues" evidence="11">
    <location>
        <begin position="391"/>
        <end position="400"/>
    </location>
</feature>
<dbReference type="SUPFAM" id="SSF49417">
    <property type="entry name" value="p53-like transcription factors"/>
    <property type="match status" value="1"/>
</dbReference>
<organism evidence="13 14">
    <name type="scientific">Acipenser oxyrinchus oxyrinchus</name>
    <dbReference type="NCBI Taxonomy" id="40147"/>
    <lineage>
        <taxon>Eukaryota</taxon>
        <taxon>Metazoa</taxon>
        <taxon>Chordata</taxon>
        <taxon>Craniata</taxon>
        <taxon>Vertebrata</taxon>
        <taxon>Euteleostomi</taxon>
        <taxon>Actinopterygii</taxon>
        <taxon>Chondrostei</taxon>
        <taxon>Acipenseriformes</taxon>
        <taxon>Acipenseridae</taxon>
        <taxon>Acipenser</taxon>
    </lineage>
</organism>
<keyword evidence="8" id="KW-0010">Activator</keyword>
<dbReference type="SUPFAM" id="SSF81296">
    <property type="entry name" value="E set domains"/>
    <property type="match status" value="1"/>
</dbReference>
<dbReference type="InterPro" id="IPR014756">
    <property type="entry name" value="Ig_E-set"/>
</dbReference>
<feature type="domain" description="RHD" evidence="12">
    <location>
        <begin position="74"/>
        <end position="267"/>
    </location>
</feature>
<evidence type="ECO:0000313" key="13">
    <source>
        <dbReference type="EMBL" id="KAK1159436.1"/>
    </source>
</evidence>
<dbReference type="InterPro" id="IPR011539">
    <property type="entry name" value="RHD_DNA_bind_dom"/>
</dbReference>